<protein>
    <submittedName>
        <fullName evidence="1">Type II toxin-antitoxin system RelE/ParE family toxin</fullName>
    </submittedName>
</protein>
<dbReference type="OrthoDB" id="9805098at2"/>
<name>A0A4U7JGZ9_9FIRM</name>
<dbReference type="SUPFAM" id="SSF143011">
    <property type="entry name" value="RelE-like"/>
    <property type="match status" value="1"/>
</dbReference>
<dbReference type="InterPro" id="IPR035093">
    <property type="entry name" value="RelE/ParE_toxin_dom_sf"/>
</dbReference>
<dbReference type="InterPro" id="IPR052747">
    <property type="entry name" value="TA_system_RelE_toxin"/>
</dbReference>
<accession>A0A4U7JGZ9</accession>
<evidence type="ECO:0000313" key="1">
    <source>
        <dbReference type="EMBL" id="QNU67378.1"/>
    </source>
</evidence>
<dbReference type="PANTHER" id="PTHR38813:SF1">
    <property type="entry name" value="TOXIN RELE1-RELATED"/>
    <property type="match status" value="1"/>
</dbReference>
<evidence type="ECO:0000313" key="2">
    <source>
        <dbReference type="Proteomes" id="UP000306409"/>
    </source>
</evidence>
<dbReference type="EMBL" id="CP061336">
    <property type="protein sequence ID" value="QNU67378.1"/>
    <property type="molecule type" value="Genomic_DNA"/>
</dbReference>
<dbReference type="KEGG" id="rher:EHE19_002215"/>
<dbReference type="PANTHER" id="PTHR38813">
    <property type="match status" value="1"/>
</dbReference>
<dbReference type="RefSeq" id="WP_137697721.1">
    <property type="nucleotide sequence ID" value="NZ_CP061336.1"/>
</dbReference>
<dbReference type="Gene3D" id="3.30.2310.20">
    <property type="entry name" value="RelE-like"/>
    <property type="match status" value="1"/>
</dbReference>
<dbReference type="AlphaFoldDB" id="A0A4U7JGZ9"/>
<reference evidence="1 2" key="1">
    <citation type="submission" date="2020-09" db="EMBL/GenBank/DDBJ databases">
        <title>Characterization and genome sequencing of Ruminiclostridium sp. nov. MA18.</title>
        <authorList>
            <person name="Rettenmaier R."/>
            <person name="Kowollik M.-L."/>
            <person name="Liebl W."/>
            <person name="Zverlov V."/>
        </authorList>
    </citation>
    <scope>NUCLEOTIDE SEQUENCE [LARGE SCALE GENOMIC DNA]</scope>
    <source>
        <strain evidence="1 2">MA18</strain>
    </source>
</reference>
<proteinExistence type="predicted"/>
<keyword evidence="2" id="KW-1185">Reference proteome</keyword>
<sequence length="98" mass="11638">MTIMYKVTFSKEVAKTIIKYDKVTRDRIYSALNSLPKGDVKRMQGYDNPPYFRIRIGDIRALFIKDNARMEIFVFDIKTRGDIYKKNCLHEEKNTYST</sequence>
<gene>
    <name evidence="1" type="ORF">EHE19_002215</name>
</gene>
<organism evidence="1 2">
    <name type="scientific">Ruminiclostridium herbifermentans</name>
    <dbReference type="NCBI Taxonomy" id="2488810"/>
    <lineage>
        <taxon>Bacteria</taxon>
        <taxon>Bacillati</taxon>
        <taxon>Bacillota</taxon>
        <taxon>Clostridia</taxon>
        <taxon>Eubacteriales</taxon>
        <taxon>Oscillospiraceae</taxon>
        <taxon>Ruminiclostridium</taxon>
    </lineage>
</organism>
<dbReference type="Proteomes" id="UP000306409">
    <property type="component" value="Chromosome"/>
</dbReference>